<dbReference type="OrthoDB" id="9765084at2"/>
<dbReference type="AlphaFoldDB" id="A0A512E124"/>
<dbReference type="InterPro" id="IPR029063">
    <property type="entry name" value="SAM-dependent_MTases_sf"/>
</dbReference>
<dbReference type="Pfam" id="PF13489">
    <property type="entry name" value="Methyltransf_23"/>
    <property type="match status" value="1"/>
</dbReference>
<gene>
    <name evidence="1" type="ORF">SAE02_65790</name>
</gene>
<keyword evidence="2" id="KW-1185">Reference proteome</keyword>
<accession>A0A512E124</accession>
<evidence type="ECO:0000313" key="2">
    <source>
        <dbReference type="Proteomes" id="UP000321523"/>
    </source>
</evidence>
<proteinExistence type="predicted"/>
<evidence type="ECO:0008006" key="3">
    <source>
        <dbReference type="Google" id="ProtNLM"/>
    </source>
</evidence>
<dbReference type="SUPFAM" id="SSF53335">
    <property type="entry name" value="S-adenosyl-L-methionine-dependent methyltransferases"/>
    <property type="match status" value="1"/>
</dbReference>
<dbReference type="EMBL" id="BJYZ01000041">
    <property type="protein sequence ID" value="GEO42431.1"/>
    <property type="molecule type" value="Genomic_DNA"/>
</dbReference>
<sequence>MSYAELTYRSHNPLKRLVQANRYRAMLRLIDPKAPVSVLDYGCGDGFFLRLLRARGVSPDRLVGFEPFGSMAAQFPTGPGCPDLIGDPAGLERLAGRRFSHIFCMEVLEHLDDATIEVALDRIAALASPETRIVMTVPCELGLAGALKCLFRKARGTEDVGWQTIRSVLLGHPPGRLVSDTPEGPYIYSHIGFDQRRLATRLAGRFRIERTVGVPFSRLPAVVNNETAFLCRLSQDVKS</sequence>
<protein>
    <recommendedName>
        <fullName evidence="3">Methyltransferase domain-containing protein</fullName>
    </recommendedName>
</protein>
<reference evidence="1 2" key="1">
    <citation type="submission" date="2019-07" db="EMBL/GenBank/DDBJ databases">
        <title>Whole genome shotgun sequence of Skermanella aerolata NBRC 106429.</title>
        <authorList>
            <person name="Hosoyama A."/>
            <person name="Uohara A."/>
            <person name="Ohji S."/>
            <person name="Ichikawa N."/>
        </authorList>
    </citation>
    <scope>NUCLEOTIDE SEQUENCE [LARGE SCALE GENOMIC DNA]</scope>
    <source>
        <strain evidence="1 2">NBRC 106429</strain>
    </source>
</reference>
<evidence type="ECO:0000313" key="1">
    <source>
        <dbReference type="EMBL" id="GEO42431.1"/>
    </source>
</evidence>
<dbReference type="Proteomes" id="UP000321523">
    <property type="component" value="Unassembled WGS sequence"/>
</dbReference>
<organism evidence="1 2">
    <name type="scientific">Skermanella aerolata</name>
    <dbReference type="NCBI Taxonomy" id="393310"/>
    <lineage>
        <taxon>Bacteria</taxon>
        <taxon>Pseudomonadati</taxon>
        <taxon>Pseudomonadota</taxon>
        <taxon>Alphaproteobacteria</taxon>
        <taxon>Rhodospirillales</taxon>
        <taxon>Azospirillaceae</taxon>
        <taxon>Skermanella</taxon>
    </lineage>
</organism>
<name>A0A512E124_9PROT</name>
<comment type="caution">
    <text evidence="1">The sequence shown here is derived from an EMBL/GenBank/DDBJ whole genome shotgun (WGS) entry which is preliminary data.</text>
</comment>
<dbReference type="Gene3D" id="3.40.50.150">
    <property type="entry name" value="Vaccinia Virus protein VP39"/>
    <property type="match status" value="1"/>
</dbReference>